<feature type="non-terminal residue" evidence="1">
    <location>
        <position position="1"/>
    </location>
</feature>
<proteinExistence type="predicted"/>
<organism evidence="1">
    <name type="scientific">marine sediment metagenome</name>
    <dbReference type="NCBI Taxonomy" id="412755"/>
    <lineage>
        <taxon>unclassified sequences</taxon>
        <taxon>metagenomes</taxon>
        <taxon>ecological metagenomes</taxon>
    </lineage>
</organism>
<reference evidence="1" key="1">
    <citation type="journal article" date="2014" name="Front. Microbiol.">
        <title>High frequency of phylogenetically diverse reductive dehalogenase-homologous genes in deep subseafloor sedimentary metagenomes.</title>
        <authorList>
            <person name="Kawai M."/>
            <person name="Futagami T."/>
            <person name="Toyoda A."/>
            <person name="Takaki Y."/>
            <person name="Nishi S."/>
            <person name="Hori S."/>
            <person name="Arai W."/>
            <person name="Tsubouchi T."/>
            <person name="Morono Y."/>
            <person name="Uchiyama I."/>
            <person name="Ito T."/>
            <person name="Fujiyama A."/>
            <person name="Inagaki F."/>
            <person name="Takami H."/>
        </authorList>
    </citation>
    <scope>NUCLEOTIDE SEQUENCE</scope>
    <source>
        <strain evidence="1">Expedition CK06-06</strain>
    </source>
</reference>
<accession>X0Y204</accession>
<name>X0Y204_9ZZZZ</name>
<dbReference type="EMBL" id="BARS01057746">
    <property type="protein sequence ID" value="GAG42778.1"/>
    <property type="molecule type" value="Genomic_DNA"/>
</dbReference>
<protein>
    <submittedName>
        <fullName evidence="1">Uncharacterized protein</fullName>
    </submittedName>
</protein>
<evidence type="ECO:0000313" key="1">
    <source>
        <dbReference type="EMBL" id="GAG42778.1"/>
    </source>
</evidence>
<comment type="caution">
    <text evidence="1">The sequence shown here is derived from an EMBL/GenBank/DDBJ whole genome shotgun (WGS) entry which is preliminary data.</text>
</comment>
<sequence>EEESPSIVRVLKQGSGMAALRTQLSSSESESDLTCICAVALGTNDWAFYGKGGATSSGSASTVLGAEYEESCYVPGEVAFPPATSASAHPLLYDPVTGQIGYQP</sequence>
<dbReference type="AlphaFoldDB" id="X0Y204"/>
<gene>
    <name evidence="1" type="ORF">S01H1_84539</name>
</gene>